<evidence type="ECO:0000313" key="7">
    <source>
        <dbReference type="Proteomes" id="UP001139462"/>
    </source>
</evidence>
<keyword evidence="3 5" id="KW-1133">Transmembrane helix</keyword>
<evidence type="ECO:0000256" key="1">
    <source>
        <dbReference type="ARBA" id="ARBA00004370"/>
    </source>
</evidence>
<comment type="caution">
    <text evidence="6">The sequence shown here is derived from an EMBL/GenBank/DDBJ whole genome shotgun (WGS) entry which is preliminary data.</text>
</comment>
<evidence type="ECO:0000313" key="6">
    <source>
        <dbReference type="EMBL" id="MCG2429839.1"/>
    </source>
</evidence>
<dbReference type="RefSeq" id="WP_237606582.1">
    <property type="nucleotide sequence ID" value="NZ_JAIRBB010000001.1"/>
</dbReference>
<organism evidence="6 7">
    <name type="scientific">Aequorivita xiaoshiensis</name>
    <dbReference type="NCBI Taxonomy" id="2874476"/>
    <lineage>
        <taxon>Bacteria</taxon>
        <taxon>Pseudomonadati</taxon>
        <taxon>Bacteroidota</taxon>
        <taxon>Flavobacteriia</taxon>
        <taxon>Flavobacteriales</taxon>
        <taxon>Flavobacteriaceae</taxon>
        <taxon>Aequorivita</taxon>
    </lineage>
</organism>
<protein>
    <submittedName>
        <fullName evidence="6">CD225/dispanin family protein</fullName>
    </submittedName>
</protein>
<dbReference type="Proteomes" id="UP001139462">
    <property type="component" value="Unassembled WGS sequence"/>
</dbReference>
<sequence length="94" mass="9972">MENQINQPQGSPPDNNLVWAILCTILCCLPLGIVSIIKAAKVNELWARGDVAGAHKAASDAKKWAIWGAVISIAFLVLYVIFIVILGLGGFLAG</sequence>
<proteinExistence type="predicted"/>
<accession>A0A9X1U2R2</accession>
<dbReference type="EMBL" id="JAIRBB010000001">
    <property type="protein sequence ID" value="MCG2429839.1"/>
    <property type="molecule type" value="Genomic_DNA"/>
</dbReference>
<reference evidence="6" key="1">
    <citation type="submission" date="2021-09" db="EMBL/GenBank/DDBJ databases">
        <title>Genome of Aequorivita sp. strain F64183.</title>
        <authorList>
            <person name="Wang Y."/>
        </authorList>
    </citation>
    <scope>NUCLEOTIDE SEQUENCE</scope>
    <source>
        <strain evidence="6">F64183</strain>
    </source>
</reference>
<dbReference type="Pfam" id="PF04505">
    <property type="entry name" value="CD225"/>
    <property type="match status" value="1"/>
</dbReference>
<evidence type="ECO:0000256" key="3">
    <source>
        <dbReference type="ARBA" id="ARBA00022989"/>
    </source>
</evidence>
<dbReference type="InterPro" id="IPR051423">
    <property type="entry name" value="CD225/Dispanin"/>
</dbReference>
<keyword evidence="7" id="KW-1185">Reference proteome</keyword>
<dbReference type="InterPro" id="IPR007593">
    <property type="entry name" value="CD225/Dispanin_fam"/>
</dbReference>
<feature type="transmembrane region" description="Helical" evidence="5">
    <location>
        <begin position="17"/>
        <end position="37"/>
    </location>
</feature>
<name>A0A9X1U2R2_9FLAO</name>
<comment type="subcellular location">
    <subcellularLocation>
        <location evidence="1">Membrane</location>
    </subcellularLocation>
</comment>
<keyword evidence="4 5" id="KW-0472">Membrane</keyword>
<dbReference type="PANTHER" id="PTHR14948:SF25">
    <property type="entry name" value="DUF4190 DOMAIN-CONTAINING PROTEIN"/>
    <property type="match status" value="1"/>
</dbReference>
<feature type="transmembrane region" description="Helical" evidence="5">
    <location>
        <begin position="64"/>
        <end position="93"/>
    </location>
</feature>
<evidence type="ECO:0000256" key="2">
    <source>
        <dbReference type="ARBA" id="ARBA00022692"/>
    </source>
</evidence>
<evidence type="ECO:0000256" key="4">
    <source>
        <dbReference type="ARBA" id="ARBA00023136"/>
    </source>
</evidence>
<evidence type="ECO:0000256" key="5">
    <source>
        <dbReference type="SAM" id="Phobius"/>
    </source>
</evidence>
<dbReference type="PANTHER" id="PTHR14948">
    <property type="entry name" value="NG5"/>
    <property type="match status" value="1"/>
</dbReference>
<gene>
    <name evidence="6" type="ORF">K8344_01805</name>
</gene>
<keyword evidence="2 5" id="KW-0812">Transmembrane</keyword>
<dbReference type="GO" id="GO:0016020">
    <property type="term" value="C:membrane"/>
    <property type="evidence" value="ECO:0007669"/>
    <property type="project" value="UniProtKB-SubCell"/>
</dbReference>
<dbReference type="AlphaFoldDB" id="A0A9X1U2R2"/>